<keyword evidence="3" id="KW-0677">Repeat</keyword>
<sequence>MKAMFSLFLLIQSVRGWMHPKCHVYNSEQYTAACRDVTAIEEDLLGLPSNIDTLCISMKHGENRSISLGFFARFQYLEYLYIGGCFPQILPAGNSQGLPNLQHMYFNGLVTGCCDGHIGPNTFRDLVKLSHLTKFGYSVFIHEPCVEDLSEILCRIIHIMSLTKLNVQAPYIQSLNQSNCSILNATECNLTSADLDFGQINHIEEGALACLKNLTSFSGCFCFQSRKYILPMSIQAASPCPVLSCALGWNIWTENSLDLCSFRIQPITWLKQLTFMSSNVQTLFAKQFSCLENLQSLDLSCSFISDIEDFAFFGLANLESLNITQNNITQLYANTFIGLHSLTLLDLREDPQIYNIEAMSFAQLTCLRQVFLG</sequence>
<dbReference type="Ensembl" id="ENSSTUT00000117930.1">
    <property type="protein sequence ID" value="ENSSTUP00000110145.1"/>
    <property type="gene ID" value="ENSSTUG00000048874.1"/>
</dbReference>
<proteinExistence type="predicted"/>
<dbReference type="InterPro" id="IPR001611">
    <property type="entry name" value="Leu-rich_rpt"/>
</dbReference>
<dbReference type="SUPFAM" id="SSF52058">
    <property type="entry name" value="L domain-like"/>
    <property type="match status" value="1"/>
</dbReference>
<dbReference type="InterPro" id="IPR003591">
    <property type="entry name" value="Leu-rich_rpt_typical-subtyp"/>
</dbReference>
<feature type="signal peptide" evidence="4">
    <location>
        <begin position="1"/>
        <end position="16"/>
    </location>
</feature>
<reference evidence="5" key="2">
    <citation type="submission" date="2025-09" db="UniProtKB">
        <authorList>
            <consortium name="Ensembl"/>
        </authorList>
    </citation>
    <scope>IDENTIFICATION</scope>
</reference>
<dbReference type="GO" id="GO:0031012">
    <property type="term" value="C:extracellular matrix"/>
    <property type="evidence" value="ECO:0007669"/>
    <property type="project" value="TreeGrafter"/>
</dbReference>
<evidence type="ECO:0000313" key="5">
    <source>
        <dbReference type="Ensembl" id="ENSSTUP00000110145.1"/>
    </source>
</evidence>
<dbReference type="GeneTree" id="ENSGT01000000214993"/>
<keyword evidence="2 4" id="KW-0732">Signal</keyword>
<dbReference type="PROSITE" id="PS51450">
    <property type="entry name" value="LRR"/>
    <property type="match status" value="1"/>
</dbReference>
<keyword evidence="1" id="KW-0433">Leucine-rich repeat</keyword>
<dbReference type="InterPro" id="IPR032675">
    <property type="entry name" value="LRR_dom_sf"/>
</dbReference>
<dbReference type="SMART" id="SM00369">
    <property type="entry name" value="LRR_TYP"/>
    <property type="match status" value="2"/>
</dbReference>
<keyword evidence="6" id="KW-1185">Reference proteome</keyword>
<evidence type="ECO:0000256" key="2">
    <source>
        <dbReference type="ARBA" id="ARBA00022729"/>
    </source>
</evidence>
<protein>
    <submittedName>
        <fullName evidence="5">Uncharacterized protein</fullName>
    </submittedName>
</protein>
<dbReference type="InParanoid" id="A0A674EQ89"/>
<name>A0A674EQ89_SALTR</name>
<evidence type="ECO:0000256" key="1">
    <source>
        <dbReference type="ARBA" id="ARBA00022614"/>
    </source>
</evidence>
<dbReference type="AlphaFoldDB" id="A0A674EQ89"/>
<dbReference type="OMA" id="PNLQHMY"/>
<dbReference type="GO" id="GO:0005615">
    <property type="term" value="C:extracellular space"/>
    <property type="evidence" value="ECO:0007669"/>
    <property type="project" value="TreeGrafter"/>
</dbReference>
<dbReference type="Gene3D" id="3.80.10.10">
    <property type="entry name" value="Ribonuclease Inhibitor"/>
    <property type="match status" value="2"/>
</dbReference>
<accession>A0A674EQ89</accession>
<evidence type="ECO:0000256" key="4">
    <source>
        <dbReference type="SAM" id="SignalP"/>
    </source>
</evidence>
<dbReference type="InterPro" id="IPR050328">
    <property type="entry name" value="Dev_Immune_Receptor"/>
</dbReference>
<feature type="chain" id="PRO_5025577058" evidence="4">
    <location>
        <begin position="17"/>
        <end position="373"/>
    </location>
</feature>
<reference evidence="5" key="1">
    <citation type="submission" date="2025-08" db="UniProtKB">
        <authorList>
            <consortium name="Ensembl"/>
        </authorList>
    </citation>
    <scope>IDENTIFICATION</scope>
</reference>
<dbReference type="Pfam" id="PF13855">
    <property type="entry name" value="LRR_8"/>
    <property type="match status" value="1"/>
</dbReference>
<dbReference type="PANTHER" id="PTHR24373:SF370">
    <property type="entry name" value="FISH-LIPS, ISOFORM E"/>
    <property type="match status" value="1"/>
</dbReference>
<evidence type="ECO:0000256" key="3">
    <source>
        <dbReference type="ARBA" id="ARBA00022737"/>
    </source>
</evidence>
<dbReference type="PANTHER" id="PTHR24373">
    <property type="entry name" value="SLIT RELATED LEUCINE-RICH REPEAT NEURONAL PROTEIN"/>
    <property type="match status" value="1"/>
</dbReference>
<dbReference type="Proteomes" id="UP000472277">
    <property type="component" value="Chromosome 40"/>
</dbReference>
<evidence type="ECO:0000313" key="6">
    <source>
        <dbReference type="Proteomes" id="UP000472277"/>
    </source>
</evidence>
<organism evidence="5 6">
    <name type="scientific">Salmo trutta</name>
    <name type="common">Brown trout</name>
    <dbReference type="NCBI Taxonomy" id="8032"/>
    <lineage>
        <taxon>Eukaryota</taxon>
        <taxon>Metazoa</taxon>
        <taxon>Chordata</taxon>
        <taxon>Craniata</taxon>
        <taxon>Vertebrata</taxon>
        <taxon>Euteleostomi</taxon>
        <taxon>Actinopterygii</taxon>
        <taxon>Neopterygii</taxon>
        <taxon>Teleostei</taxon>
        <taxon>Protacanthopterygii</taxon>
        <taxon>Salmoniformes</taxon>
        <taxon>Salmonidae</taxon>
        <taxon>Salmoninae</taxon>
        <taxon>Salmo</taxon>
    </lineage>
</organism>